<protein>
    <submittedName>
        <fullName evidence="5">Colicin V synthesis protein</fullName>
    </submittedName>
</protein>
<dbReference type="AlphaFoldDB" id="A0A8E3SCE7"/>
<gene>
    <name evidence="5" type="ORF">CEP48_03610</name>
</gene>
<dbReference type="RefSeq" id="WP_261920990.1">
    <property type="nucleotide sequence ID" value="NZ_CP022010.1"/>
</dbReference>
<sequence length="167" mass="18951">MIDYIIIGIVLFSIFISLFRGFVREVLSLATWIVAFLVSSNFYPNIADYLTEVKSDYVRNGTAIALLFIATLIAGVIVNFTVSKLVDTTGLTGTDRVLGACFGLLRGILVVAALLFFLDTFTDFSQTDWWKESKLIPHFGFVIDWFFQQLQQHSDFIQNKFNLDLNQ</sequence>
<evidence type="ECO:0000256" key="1">
    <source>
        <dbReference type="ARBA" id="ARBA00004141"/>
    </source>
</evidence>
<dbReference type="EMBL" id="CP022011">
    <property type="protein sequence ID" value="QDJ15545.1"/>
    <property type="molecule type" value="Genomic_DNA"/>
</dbReference>
<evidence type="ECO:0000313" key="6">
    <source>
        <dbReference type="Proteomes" id="UP000955338"/>
    </source>
</evidence>
<keyword evidence="2" id="KW-0812">Transmembrane</keyword>
<dbReference type="Proteomes" id="UP000955338">
    <property type="component" value="Chromosome"/>
</dbReference>
<name>A0A8E3SCE7_9PAST</name>
<evidence type="ECO:0000256" key="4">
    <source>
        <dbReference type="ARBA" id="ARBA00023136"/>
    </source>
</evidence>
<dbReference type="PANTHER" id="PTHR36926">
    <property type="entry name" value="COLICIN V PRODUCTION PROTEIN"/>
    <property type="match status" value="1"/>
</dbReference>
<accession>A0A8E3SCE7</accession>
<dbReference type="Pfam" id="PF02674">
    <property type="entry name" value="Colicin_V"/>
    <property type="match status" value="1"/>
</dbReference>
<dbReference type="InterPro" id="IPR052719">
    <property type="entry name" value="CvpA-like"/>
</dbReference>
<dbReference type="GO" id="GO:0009403">
    <property type="term" value="P:toxin biosynthetic process"/>
    <property type="evidence" value="ECO:0007669"/>
    <property type="project" value="InterPro"/>
</dbReference>
<evidence type="ECO:0000256" key="3">
    <source>
        <dbReference type="ARBA" id="ARBA00022989"/>
    </source>
</evidence>
<evidence type="ECO:0000313" key="5">
    <source>
        <dbReference type="EMBL" id="QDJ15545.1"/>
    </source>
</evidence>
<keyword evidence="4" id="KW-0472">Membrane</keyword>
<dbReference type="GO" id="GO:0016020">
    <property type="term" value="C:membrane"/>
    <property type="evidence" value="ECO:0007669"/>
    <property type="project" value="UniProtKB-SubCell"/>
</dbReference>
<keyword evidence="6" id="KW-1185">Reference proteome</keyword>
<keyword evidence="3" id="KW-1133">Transmembrane helix</keyword>
<organism evidence="5 6">
    <name type="scientific">Mergibacter septicus</name>
    <dbReference type="NCBI Taxonomy" id="221402"/>
    <lineage>
        <taxon>Bacteria</taxon>
        <taxon>Pseudomonadati</taxon>
        <taxon>Pseudomonadota</taxon>
        <taxon>Gammaproteobacteria</taxon>
        <taxon>Pasteurellales</taxon>
        <taxon>Pasteurellaceae</taxon>
        <taxon>Mergibacter</taxon>
    </lineage>
</organism>
<comment type="subcellular location">
    <subcellularLocation>
        <location evidence="1">Membrane</location>
        <topology evidence="1">Multi-pass membrane protein</topology>
    </subcellularLocation>
</comment>
<reference evidence="5" key="1">
    <citation type="submission" date="2017-06" db="EMBL/GenBank/DDBJ databases">
        <title>Genome sequencing of pathogenic and non-pathogenic strains within Bisgaard taxon 40.</title>
        <authorList>
            <person name="Ladner J.T."/>
            <person name="Lovett S.P."/>
            <person name="Koroleva G."/>
            <person name="Lorch J.M."/>
        </authorList>
    </citation>
    <scope>NUCLEOTIDE SEQUENCE</scope>
    <source>
        <strain evidence="5">27576-1-I1</strain>
    </source>
</reference>
<proteinExistence type="predicted"/>
<dbReference type="PANTHER" id="PTHR36926:SF1">
    <property type="entry name" value="COLICIN V PRODUCTION PROTEIN"/>
    <property type="match status" value="1"/>
</dbReference>
<evidence type="ECO:0000256" key="2">
    <source>
        <dbReference type="ARBA" id="ARBA00022692"/>
    </source>
</evidence>
<dbReference type="InterPro" id="IPR003825">
    <property type="entry name" value="Colicin-V_CvpA"/>
</dbReference>